<dbReference type="Proteomes" id="UP001594351">
    <property type="component" value="Unassembled WGS sequence"/>
</dbReference>
<gene>
    <name evidence="2" type="ORF">ACFL27_20665</name>
</gene>
<sequence>MKKCSLVLLVFFMSIHFSIVSVVAGKRAEKKEMQRKIIKTHENYLKACQQTQTALLKEHTEEKEIGKTLHNVTITIYQNFKKIGVQNAETIQISELKPTGKDTYVVILVAPFYFDKPYRNKAGSMDVCGVQGWRNRFTPIDLIAAEALLMGKDENKVFLFKAKCPGDLELLLQGYVVEEVVKAAYYARKFEPLNPYERRIKEKVGPNGTWKPYIGILHPWSEISFRPMLISTLGLGRITLYKCERSGSNLVKTKEMGTFIYKDGLFFDYASECSEEISEYMKEEQRLRSILKLLLKEGREKFGNKFVKELQKQLNIN</sequence>
<evidence type="ECO:0000256" key="1">
    <source>
        <dbReference type="SAM" id="SignalP"/>
    </source>
</evidence>
<evidence type="ECO:0008006" key="4">
    <source>
        <dbReference type="Google" id="ProtNLM"/>
    </source>
</evidence>
<evidence type="ECO:0000313" key="3">
    <source>
        <dbReference type="Proteomes" id="UP001594351"/>
    </source>
</evidence>
<accession>A0ABV6Z2H4</accession>
<feature type="signal peptide" evidence="1">
    <location>
        <begin position="1"/>
        <end position="23"/>
    </location>
</feature>
<dbReference type="EMBL" id="JBHPBY010000339">
    <property type="protein sequence ID" value="MFC1852618.1"/>
    <property type="molecule type" value="Genomic_DNA"/>
</dbReference>
<name>A0ABV6Z2H4_UNCC1</name>
<feature type="chain" id="PRO_5046437691" description="TPM domain-containing protein" evidence="1">
    <location>
        <begin position="24"/>
        <end position="317"/>
    </location>
</feature>
<reference evidence="2 3" key="1">
    <citation type="submission" date="2024-09" db="EMBL/GenBank/DDBJ databases">
        <title>Laminarin stimulates single cell rates of sulfate reduction while oxygen inhibits transcriptomic activity in coastal marine sediment.</title>
        <authorList>
            <person name="Lindsay M."/>
            <person name="Orcutt B."/>
            <person name="Emerson D."/>
            <person name="Stepanauskas R."/>
            <person name="D'Angelo T."/>
        </authorList>
    </citation>
    <scope>NUCLEOTIDE SEQUENCE [LARGE SCALE GENOMIC DNA]</scope>
    <source>
        <strain evidence="2">SAG AM-311-K15</strain>
    </source>
</reference>
<proteinExistence type="predicted"/>
<evidence type="ECO:0000313" key="2">
    <source>
        <dbReference type="EMBL" id="MFC1852618.1"/>
    </source>
</evidence>
<organism evidence="2 3">
    <name type="scientific">candidate division CSSED10-310 bacterium</name>
    <dbReference type="NCBI Taxonomy" id="2855610"/>
    <lineage>
        <taxon>Bacteria</taxon>
        <taxon>Bacteria division CSSED10-310</taxon>
    </lineage>
</organism>
<keyword evidence="1" id="KW-0732">Signal</keyword>
<keyword evidence="3" id="KW-1185">Reference proteome</keyword>
<comment type="caution">
    <text evidence="2">The sequence shown here is derived from an EMBL/GenBank/DDBJ whole genome shotgun (WGS) entry which is preliminary data.</text>
</comment>
<protein>
    <recommendedName>
        <fullName evidence="4">TPM domain-containing protein</fullName>
    </recommendedName>
</protein>